<evidence type="ECO:0000313" key="1">
    <source>
        <dbReference type="EMBL" id="KAH9298497.1"/>
    </source>
</evidence>
<feature type="non-terminal residue" evidence="1">
    <location>
        <position position="77"/>
    </location>
</feature>
<dbReference type="EMBL" id="JAHRHJ020000010">
    <property type="protein sequence ID" value="KAH9298497.1"/>
    <property type="molecule type" value="Genomic_DNA"/>
</dbReference>
<protein>
    <submittedName>
        <fullName evidence="1">Uncharacterized protein</fullName>
    </submittedName>
</protein>
<name>A0AA38FE81_TAXCH</name>
<proteinExistence type="predicted"/>
<evidence type="ECO:0000313" key="2">
    <source>
        <dbReference type="Proteomes" id="UP000824469"/>
    </source>
</evidence>
<dbReference type="Proteomes" id="UP000824469">
    <property type="component" value="Unassembled WGS sequence"/>
</dbReference>
<gene>
    <name evidence="1" type="ORF">KI387_030179</name>
</gene>
<dbReference type="AlphaFoldDB" id="A0AA38FE81"/>
<comment type="caution">
    <text evidence="1">The sequence shown here is derived from an EMBL/GenBank/DDBJ whole genome shotgun (WGS) entry which is preliminary data.</text>
</comment>
<sequence>VIDTGGGNVATGMCETLGVDEVAIWVVIEGMVDLAGATEVVDTTVIAGIGISYETTRGKVYVGSTEPDGADAGVGAR</sequence>
<feature type="non-terminal residue" evidence="1">
    <location>
        <position position="1"/>
    </location>
</feature>
<accession>A0AA38FE81</accession>
<reference evidence="1 2" key="1">
    <citation type="journal article" date="2021" name="Nat. Plants">
        <title>The Taxus genome provides insights into paclitaxel biosynthesis.</title>
        <authorList>
            <person name="Xiong X."/>
            <person name="Gou J."/>
            <person name="Liao Q."/>
            <person name="Li Y."/>
            <person name="Zhou Q."/>
            <person name="Bi G."/>
            <person name="Li C."/>
            <person name="Du R."/>
            <person name="Wang X."/>
            <person name="Sun T."/>
            <person name="Guo L."/>
            <person name="Liang H."/>
            <person name="Lu P."/>
            <person name="Wu Y."/>
            <person name="Zhang Z."/>
            <person name="Ro D.K."/>
            <person name="Shang Y."/>
            <person name="Huang S."/>
            <person name="Yan J."/>
        </authorList>
    </citation>
    <scope>NUCLEOTIDE SEQUENCE [LARGE SCALE GENOMIC DNA]</scope>
    <source>
        <strain evidence="1">Ta-2019</strain>
    </source>
</reference>
<organism evidence="1 2">
    <name type="scientific">Taxus chinensis</name>
    <name type="common">Chinese yew</name>
    <name type="synonym">Taxus wallichiana var. chinensis</name>
    <dbReference type="NCBI Taxonomy" id="29808"/>
    <lineage>
        <taxon>Eukaryota</taxon>
        <taxon>Viridiplantae</taxon>
        <taxon>Streptophyta</taxon>
        <taxon>Embryophyta</taxon>
        <taxon>Tracheophyta</taxon>
        <taxon>Spermatophyta</taxon>
        <taxon>Pinopsida</taxon>
        <taxon>Pinidae</taxon>
        <taxon>Conifers II</taxon>
        <taxon>Cupressales</taxon>
        <taxon>Taxaceae</taxon>
        <taxon>Taxus</taxon>
    </lineage>
</organism>
<keyword evidence="2" id="KW-1185">Reference proteome</keyword>